<dbReference type="GO" id="GO:0005886">
    <property type="term" value="C:plasma membrane"/>
    <property type="evidence" value="ECO:0007669"/>
    <property type="project" value="UniProtKB-SubCell"/>
</dbReference>
<dbReference type="Proteomes" id="UP000602087">
    <property type="component" value="Unassembled WGS sequence"/>
</dbReference>
<name>A0A934IAL3_9MICO</name>
<evidence type="ECO:0000256" key="7">
    <source>
        <dbReference type="ARBA" id="ARBA00023310"/>
    </source>
</evidence>
<keyword evidence="3 8" id="KW-0375">Hydrogen ion transport</keyword>
<keyword evidence="10" id="KW-1185">Reference proteome</keyword>
<keyword evidence="7 8" id="KW-0066">ATP synthesis</keyword>
<organism evidence="9 10">
    <name type="scientific">Sanguibacter suaedae</name>
    <dbReference type="NCBI Taxonomy" id="2795737"/>
    <lineage>
        <taxon>Bacteria</taxon>
        <taxon>Bacillati</taxon>
        <taxon>Actinomycetota</taxon>
        <taxon>Actinomycetes</taxon>
        <taxon>Micrococcales</taxon>
        <taxon>Sanguibacteraceae</taxon>
        <taxon>Sanguibacter</taxon>
    </lineage>
</organism>
<dbReference type="HAMAP" id="MF_01416">
    <property type="entry name" value="ATP_synth_delta_bact"/>
    <property type="match status" value="1"/>
</dbReference>
<dbReference type="NCBIfam" id="NF009967">
    <property type="entry name" value="PRK13430.1"/>
    <property type="match status" value="1"/>
</dbReference>
<proteinExistence type="inferred from homology"/>
<sequence length="271" mass="28585">MRGTSQASLEDVQRRVDPSLLAAGDRAQTVGEQLFTVVDAFDSSGALRRSLADPSRPAEDKAGLVRSLLSGGFDPLTVDVVEGLARNRWSSERDLVDAVSLVAVGAFLAAAQARGALETVESELFQITRGLVTQRAVRQALSDSSTEASRRVRLVEDLLAGKVDDVTLALCRRAAAAPRGERFVPALARIGDMAAVRRRKVVASVTSGSPLTGAQQDRLAALLGEAYGSSIQLNVTVDPAVIGGLRVQVGSDVVDSTVLSRLADARRRLAS</sequence>
<comment type="function">
    <text evidence="8">This protein is part of the stalk that links CF(0) to CF(1). It either transmits conformational changes from CF(0) to CF(1) or is implicated in proton conduction.</text>
</comment>
<accession>A0A934IAL3</accession>
<dbReference type="RefSeq" id="WP_198734699.1">
    <property type="nucleotide sequence ID" value="NZ_JAEINH010000017.1"/>
</dbReference>
<dbReference type="GO" id="GO:0046933">
    <property type="term" value="F:proton-transporting ATP synthase activity, rotational mechanism"/>
    <property type="evidence" value="ECO:0007669"/>
    <property type="project" value="UniProtKB-UniRule"/>
</dbReference>
<comment type="caution">
    <text evidence="9">The sequence shown here is derived from an EMBL/GenBank/DDBJ whole genome shotgun (WGS) entry which is preliminary data.</text>
</comment>
<evidence type="ECO:0000256" key="4">
    <source>
        <dbReference type="ARBA" id="ARBA00023065"/>
    </source>
</evidence>
<comment type="subcellular location">
    <subcellularLocation>
        <location evidence="8">Cell membrane</location>
        <topology evidence="8">Peripheral membrane protein</topology>
    </subcellularLocation>
    <subcellularLocation>
        <location evidence="1">Membrane</location>
    </subcellularLocation>
</comment>
<evidence type="ECO:0000256" key="1">
    <source>
        <dbReference type="ARBA" id="ARBA00004370"/>
    </source>
</evidence>
<evidence type="ECO:0000256" key="2">
    <source>
        <dbReference type="ARBA" id="ARBA00022448"/>
    </source>
</evidence>
<keyword evidence="4 8" id="KW-0406">Ion transport</keyword>
<dbReference type="InterPro" id="IPR020781">
    <property type="entry name" value="ATPase_OSCP/d_CS"/>
</dbReference>
<comment type="similarity">
    <text evidence="8">Belongs to the ATPase delta chain family.</text>
</comment>
<keyword evidence="8" id="KW-1003">Cell membrane</keyword>
<dbReference type="AlphaFoldDB" id="A0A934IAL3"/>
<keyword evidence="5 8" id="KW-0472">Membrane</keyword>
<evidence type="ECO:0000313" key="9">
    <source>
        <dbReference type="EMBL" id="MBI9116132.1"/>
    </source>
</evidence>
<dbReference type="Pfam" id="PF00213">
    <property type="entry name" value="OSCP"/>
    <property type="match status" value="1"/>
</dbReference>
<dbReference type="PROSITE" id="PS00389">
    <property type="entry name" value="ATPASE_DELTA"/>
    <property type="match status" value="1"/>
</dbReference>
<keyword evidence="2 8" id="KW-0813">Transport</keyword>
<evidence type="ECO:0000256" key="6">
    <source>
        <dbReference type="ARBA" id="ARBA00023196"/>
    </source>
</evidence>
<dbReference type="EMBL" id="JAEINH010000017">
    <property type="protein sequence ID" value="MBI9116132.1"/>
    <property type="molecule type" value="Genomic_DNA"/>
</dbReference>
<dbReference type="GO" id="GO:0045259">
    <property type="term" value="C:proton-transporting ATP synthase complex"/>
    <property type="evidence" value="ECO:0007669"/>
    <property type="project" value="UniProtKB-KW"/>
</dbReference>
<evidence type="ECO:0000256" key="8">
    <source>
        <dbReference type="HAMAP-Rule" id="MF_01416"/>
    </source>
</evidence>
<comment type="function">
    <text evidence="8">F(1)F(0) ATP synthase produces ATP from ADP in the presence of a proton or sodium gradient. F-type ATPases consist of two structural domains, F(1) containing the extramembraneous catalytic core and F(0) containing the membrane proton channel, linked together by a central stalk and a peripheral stalk. During catalysis, ATP synthesis in the catalytic domain of F(1) is coupled via a rotary mechanism of the central stalk subunits to proton translocation.</text>
</comment>
<dbReference type="PRINTS" id="PR00125">
    <property type="entry name" value="ATPASEDELTA"/>
</dbReference>
<dbReference type="PANTHER" id="PTHR11910">
    <property type="entry name" value="ATP SYNTHASE DELTA CHAIN"/>
    <property type="match status" value="1"/>
</dbReference>
<evidence type="ECO:0000256" key="3">
    <source>
        <dbReference type="ARBA" id="ARBA00022781"/>
    </source>
</evidence>
<gene>
    <name evidence="8" type="primary">atpH</name>
    <name evidence="9" type="ORF">JAV76_14035</name>
</gene>
<protein>
    <recommendedName>
        <fullName evidence="8">ATP synthase subunit delta</fullName>
    </recommendedName>
    <alternativeName>
        <fullName evidence="8">ATP synthase F(1) sector subunit delta</fullName>
    </alternativeName>
    <alternativeName>
        <fullName evidence="8">F-type ATPase subunit delta</fullName>
        <shortName evidence="8">F-ATPase subunit delta</shortName>
    </alternativeName>
</protein>
<evidence type="ECO:0000313" key="10">
    <source>
        <dbReference type="Proteomes" id="UP000602087"/>
    </source>
</evidence>
<keyword evidence="6 8" id="KW-0139">CF(1)</keyword>
<reference evidence="9" key="1">
    <citation type="submission" date="2020-12" db="EMBL/GenBank/DDBJ databases">
        <title>Sanguibacter suaedae sp. nov., isolated from Suaeda aralocaspica.</title>
        <authorList>
            <person name="Ma Q."/>
        </authorList>
    </citation>
    <scope>NUCLEOTIDE SEQUENCE</scope>
    <source>
        <strain evidence="9">YZGR15</strain>
    </source>
</reference>
<evidence type="ECO:0000256" key="5">
    <source>
        <dbReference type="ARBA" id="ARBA00023136"/>
    </source>
</evidence>
<dbReference type="InterPro" id="IPR000711">
    <property type="entry name" value="ATPase_OSCP/dsu"/>
</dbReference>